<sequence>MAMFTKLKDESLKWQTMIDLAVTTGMRRGKLLAIDINKHIHFKKINSLEVGYIDVKQSLAYVNGKPIFKDVKTKKSERTITLTNETIPLLKEQINEVKKTKEQLGDDWEGNDRLLLFPQWNGKPMYFTSPTTWLRRFLKKNDLKHIPFHYLRHSMATYMLSKGRSLKEIQERLGHADIRTTANIYTHYLKELDFESAQTFSELKNKT</sequence>
<keyword evidence="4" id="KW-1185">Reference proteome</keyword>
<dbReference type="PANTHER" id="PTHR30349">
    <property type="entry name" value="PHAGE INTEGRASE-RELATED"/>
    <property type="match status" value="1"/>
</dbReference>
<gene>
    <name evidence="3" type="ORF">Q5Y73_10055</name>
</gene>
<reference evidence="3 4" key="1">
    <citation type="submission" date="2023-08" db="EMBL/GenBank/DDBJ databases">
        <authorList>
            <person name="Park J.-S."/>
        </authorList>
    </citation>
    <scope>NUCLEOTIDE SEQUENCE [LARGE SCALE GENOMIC DNA]</scope>
    <source>
        <strain evidence="3 4">2205SS18-9</strain>
    </source>
</reference>
<name>A0ABT9IYQ5_9BACL</name>
<evidence type="ECO:0000259" key="2">
    <source>
        <dbReference type="PROSITE" id="PS51898"/>
    </source>
</evidence>
<dbReference type="EMBL" id="JAVAMP010000003">
    <property type="protein sequence ID" value="MDP5274452.1"/>
    <property type="molecule type" value="Genomic_DNA"/>
</dbReference>
<evidence type="ECO:0000256" key="1">
    <source>
        <dbReference type="ARBA" id="ARBA00023172"/>
    </source>
</evidence>
<accession>A0ABT9IYQ5</accession>
<organism evidence="3 4">
    <name type="scientific">Chengkuizengella axinellae</name>
    <dbReference type="NCBI Taxonomy" id="3064388"/>
    <lineage>
        <taxon>Bacteria</taxon>
        <taxon>Bacillati</taxon>
        <taxon>Bacillota</taxon>
        <taxon>Bacilli</taxon>
        <taxon>Bacillales</taxon>
        <taxon>Paenibacillaceae</taxon>
        <taxon>Chengkuizengella</taxon>
    </lineage>
</organism>
<protein>
    <submittedName>
        <fullName evidence="3">Site-specific integrase</fullName>
    </submittedName>
</protein>
<dbReference type="PANTHER" id="PTHR30349:SF94">
    <property type="entry name" value="INTEGRASE_RECOMBINASE HI_1414-RELATED"/>
    <property type="match status" value="1"/>
</dbReference>
<dbReference type="InterPro" id="IPR050090">
    <property type="entry name" value="Tyrosine_recombinase_XerCD"/>
</dbReference>
<dbReference type="PROSITE" id="PS51898">
    <property type="entry name" value="TYR_RECOMBINASE"/>
    <property type="match status" value="1"/>
</dbReference>
<comment type="caution">
    <text evidence="3">The sequence shown here is derived from an EMBL/GenBank/DDBJ whole genome shotgun (WGS) entry which is preliminary data.</text>
</comment>
<dbReference type="CDD" id="cd01189">
    <property type="entry name" value="INT_ICEBs1_C_like"/>
    <property type="match status" value="1"/>
</dbReference>
<dbReference type="Gene3D" id="1.10.443.10">
    <property type="entry name" value="Intergrase catalytic core"/>
    <property type="match status" value="1"/>
</dbReference>
<keyword evidence="1" id="KW-0233">DNA recombination</keyword>
<proteinExistence type="predicted"/>
<evidence type="ECO:0000313" key="3">
    <source>
        <dbReference type="EMBL" id="MDP5274452.1"/>
    </source>
</evidence>
<dbReference type="InterPro" id="IPR013762">
    <property type="entry name" value="Integrase-like_cat_sf"/>
</dbReference>
<feature type="domain" description="Tyr recombinase" evidence="2">
    <location>
        <begin position="1"/>
        <end position="198"/>
    </location>
</feature>
<dbReference type="SUPFAM" id="SSF56349">
    <property type="entry name" value="DNA breaking-rejoining enzymes"/>
    <property type="match status" value="1"/>
</dbReference>
<evidence type="ECO:0000313" key="4">
    <source>
        <dbReference type="Proteomes" id="UP001231941"/>
    </source>
</evidence>
<dbReference type="Proteomes" id="UP001231941">
    <property type="component" value="Unassembled WGS sequence"/>
</dbReference>
<dbReference type="InterPro" id="IPR011010">
    <property type="entry name" value="DNA_brk_join_enz"/>
</dbReference>
<dbReference type="Pfam" id="PF00589">
    <property type="entry name" value="Phage_integrase"/>
    <property type="match status" value="1"/>
</dbReference>
<dbReference type="InterPro" id="IPR002104">
    <property type="entry name" value="Integrase_catalytic"/>
</dbReference>